<sequence>MIRIASFALGGVLALTCQPAAAEVLRTSPDGFAVTRTETLGVPPAEAWRKLIHIADWWSAEHSWSGDAANFSLDPRAGGCFCEALPDGGSVEHMRIIYAAPGQRLRMTGTLGPLQSESLLGVLTVTLEAAGEGTKLVWTYKVSGVSDIPLEGLAPVVEGVIGEQFDRLATGKP</sequence>
<feature type="chain" id="PRO_5026188789" evidence="1">
    <location>
        <begin position="23"/>
        <end position="173"/>
    </location>
</feature>
<protein>
    <submittedName>
        <fullName evidence="2">ATPase</fullName>
    </submittedName>
</protein>
<feature type="signal peptide" evidence="1">
    <location>
        <begin position="1"/>
        <end position="22"/>
    </location>
</feature>
<reference evidence="2 3" key="1">
    <citation type="submission" date="2019-12" db="EMBL/GenBank/DDBJ databases">
        <title>Genomic-based taxomic classification of the family Erythrobacteraceae.</title>
        <authorList>
            <person name="Xu L."/>
        </authorList>
    </citation>
    <scope>NUCLEOTIDE SEQUENCE [LARGE SCALE GENOMIC DNA]</scope>
    <source>
        <strain evidence="2 3">MCCC 1K01500</strain>
    </source>
</reference>
<name>A0A6I4SW44_9SPHN</name>
<evidence type="ECO:0000256" key="1">
    <source>
        <dbReference type="SAM" id="SignalP"/>
    </source>
</evidence>
<proteinExistence type="predicted"/>
<dbReference type="RefSeq" id="WP_159793514.1">
    <property type="nucleotide sequence ID" value="NZ_WTYM01000033.1"/>
</dbReference>
<comment type="caution">
    <text evidence="2">The sequence shown here is derived from an EMBL/GenBank/DDBJ whole genome shotgun (WGS) entry which is preliminary data.</text>
</comment>
<dbReference type="InterPro" id="IPR019587">
    <property type="entry name" value="Polyketide_cyclase/dehydratase"/>
</dbReference>
<dbReference type="Proteomes" id="UP000433652">
    <property type="component" value="Unassembled WGS sequence"/>
</dbReference>
<keyword evidence="3" id="KW-1185">Reference proteome</keyword>
<evidence type="ECO:0000313" key="3">
    <source>
        <dbReference type="Proteomes" id="UP000433652"/>
    </source>
</evidence>
<dbReference type="EMBL" id="WTYM01000033">
    <property type="protein sequence ID" value="MXO59270.1"/>
    <property type="molecule type" value="Genomic_DNA"/>
</dbReference>
<dbReference type="SUPFAM" id="SSF55961">
    <property type="entry name" value="Bet v1-like"/>
    <property type="match status" value="1"/>
</dbReference>
<dbReference type="InterPro" id="IPR023393">
    <property type="entry name" value="START-like_dom_sf"/>
</dbReference>
<organism evidence="2 3">
    <name type="scientific">Croceibacterium salegens</name>
    <dbReference type="NCBI Taxonomy" id="1737568"/>
    <lineage>
        <taxon>Bacteria</taxon>
        <taxon>Pseudomonadati</taxon>
        <taxon>Pseudomonadota</taxon>
        <taxon>Alphaproteobacteria</taxon>
        <taxon>Sphingomonadales</taxon>
        <taxon>Erythrobacteraceae</taxon>
        <taxon>Croceibacterium</taxon>
    </lineage>
</organism>
<dbReference type="Gene3D" id="3.30.530.20">
    <property type="match status" value="1"/>
</dbReference>
<dbReference type="Pfam" id="PF10604">
    <property type="entry name" value="Polyketide_cyc2"/>
    <property type="match status" value="1"/>
</dbReference>
<dbReference type="OrthoDB" id="5735475at2"/>
<keyword evidence="1" id="KW-0732">Signal</keyword>
<accession>A0A6I4SW44</accession>
<evidence type="ECO:0000313" key="2">
    <source>
        <dbReference type="EMBL" id="MXO59270.1"/>
    </source>
</evidence>
<gene>
    <name evidence="2" type="ORF">GRI89_06920</name>
</gene>
<dbReference type="AlphaFoldDB" id="A0A6I4SW44"/>